<keyword evidence="5 9" id="KW-0648">Protein biosynthesis</keyword>
<dbReference type="Gene3D" id="1.10.730.10">
    <property type="entry name" value="Isoleucyl-tRNA Synthetase, Domain 1"/>
    <property type="match status" value="1"/>
</dbReference>
<feature type="domain" description="Methionyl/Leucyl tRNA synthetase" evidence="11">
    <location>
        <begin position="19"/>
        <end position="387"/>
    </location>
</feature>
<dbReference type="PANTHER" id="PTHR43326:SF1">
    <property type="entry name" value="METHIONINE--TRNA LIGASE, MITOCHONDRIAL"/>
    <property type="match status" value="1"/>
</dbReference>
<proteinExistence type="inferred from homology"/>
<dbReference type="SUPFAM" id="SSF52374">
    <property type="entry name" value="Nucleotidylyl transferase"/>
    <property type="match status" value="1"/>
</dbReference>
<dbReference type="PRINTS" id="PR01041">
    <property type="entry name" value="TRNASYNTHMET"/>
</dbReference>
<keyword evidence="4 9" id="KW-0067">ATP-binding</keyword>
<dbReference type="Pfam" id="PF09334">
    <property type="entry name" value="tRNA-synt_1g"/>
    <property type="match status" value="1"/>
</dbReference>
<comment type="caution">
    <text evidence="12">The sequence shown here is derived from an EMBL/GenBank/DDBJ whole genome shotgun (WGS) entry which is preliminary data.</text>
</comment>
<evidence type="ECO:0000313" key="12">
    <source>
        <dbReference type="EMBL" id="KAK0405658.1"/>
    </source>
</evidence>
<evidence type="ECO:0000256" key="5">
    <source>
        <dbReference type="ARBA" id="ARBA00022917"/>
    </source>
</evidence>
<gene>
    <name evidence="12" type="ORF">QR680_018118</name>
</gene>
<dbReference type="EMBL" id="JAUCMV010000004">
    <property type="protein sequence ID" value="KAK0405658.1"/>
    <property type="molecule type" value="Genomic_DNA"/>
</dbReference>
<evidence type="ECO:0000313" key="13">
    <source>
        <dbReference type="Proteomes" id="UP001175271"/>
    </source>
</evidence>
<dbReference type="InterPro" id="IPR009080">
    <property type="entry name" value="tRNAsynth_Ia_anticodon-bd"/>
</dbReference>
<evidence type="ECO:0000256" key="10">
    <source>
        <dbReference type="SAM" id="MobiDB-lite"/>
    </source>
</evidence>
<dbReference type="GO" id="GO:0004825">
    <property type="term" value="F:methionine-tRNA ligase activity"/>
    <property type="evidence" value="ECO:0007669"/>
    <property type="project" value="UniProtKB-EC"/>
</dbReference>
<evidence type="ECO:0000256" key="1">
    <source>
        <dbReference type="ARBA" id="ARBA00012838"/>
    </source>
</evidence>
<evidence type="ECO:0000256" key="3">
    <source>
        <dbReference type="ARBA" id="ARBA00022741"/>
    </source>
</evidence>
<reference evidence="12" key="1">
    <citation type="submission" date="2023-06" db="EMBL/GenBank/DDBJ databases">
        <title>Genomic analysis of the entomopathogenic nematode Steinernema hermaphroditum.</title>
        <authorList>
            <person name="Schwarz E.M."/>
            <person name="Heppert J.K."/>
            <person name="Baniya A."/>
            <person name="Schwartz H.T."/>
            <person name="Tan C.-H."/>
            <person name="Antoshechkin I."/>
            <person name="Sternberg P.W."/>
            <person name="Goodrich-Blair H."/>
            <person name="Dillman A.R."/>
        </authorList>
    </citation>
    <scope>NUCLEOTIDE SEQUENCE</scope>
    <source>
        <strain evidence="12">PS9179</strain>
        <tissue evidence="12">Whole animal</tissue>
    </source>
</reference>
<keyword evidence="13" id="KW-1185">Reference proteome</keyword>
<keyword evidence="6 9" id="KW-0030">Aminoacyl-tRNA synthetase</keyword>
<dbReference type="InterPro" id="IPR015413">
    <property type="entry name" value="Methionyl/Leucyl_tRNA_Synth"/>
</dbReference>
<dbReference type="Proteomes" id="UP001175271">
    <property type="component" value="Unassembled WGS sequence"/>
</dbReference>
<dbReference type="AlphaFoldDB" id="A0AA39HJ11"/>
<dbReference type="GO" id="GO:0005524">
    <property type="term" value="F:ATP binding"/>
    <property type="evidence" value="ECO:0007669"/>
    <property type="project" value="UniProtKB-KW"/>
</dbReference>
<evidence type="ECO:0000256" key="6">
    <source>
        <dbReference type="ARBA" id="ARBA00023146"/>
    </source>
</evidence>
<evidence type="ECO:0000256" key="4">
    <source>
        <dbReference type="ARBA" id="ARBA00022840"/>
    </source>
</evidence>
<comment type="similarity">
    <text evidence="9">Belongs to the class-I aminoacyl-tRNA synthetase family.</text>
</comment>
<dbReference type="NCBIfam" id="TIGR00398">
    <property type="entry name" value="metG"/>
    <property type="match status" value="1"/>
</dbReference>
<accession>A0AA39HJ11</accession>
<dbReference type="EC" id="6.1.1.10" evidence="1"/>
<evidence type="ECO:0000256" key="7">
    <source>
        <dbReference type="ARBA" id="ARBA00026124"/>
    </source>
</evidence>
<dbReference type="Gene3D" id="2.170.220.10">
    <property type="match status" value="1"/>
</dbReference>
<evidence type="ECO:0000256" key="8">
    <source>
        <dbReference type="ARBA" id="ARBA00030331"/>
    </source>
</evidence>
<keyword evidence="2 9" id="KW-0436">Ligase</keyword>
<dbReference type="GO" id="GO:0006431">
    <property type="term" value="P:methionyl-tRNA aminoacylation"/>
    <property type="evidence" value="ECO:0007669"/>
    <property type="project" value="InterPro"/>
</dbReference>
<feature type="region of interest" description="Disordered" evidence="10">
    <location>
        <begin position="520"/>
        <end position="549"/>
    </location>
</feature>
<dbReference type="CDD" id="cd00814">
    <property type="entry name" value="MetRS_core"/>
    <property type="match status" value="1"/>
</dbReference>
<dbReference type="InterPro" id="IPR023457">
    <property type="entry name" value="Met-tRNA_synth_2"/>
</dbReference>
<dbReference type="InterPro" id="IPR014729">
    <property type="entry name" value="Rossmann-like_a/b/a_fold"/>
</dbReference>
<name>A0AA39HJ11_9BILA</name>
<dbReference type="PANTHER" id="PTHR43326">
    <property type="entry name" value="METHIONYL-TRNA SYNTHETASE"/>
    <property type="match status" value="1"/>
</dbReference>
<protein>
    <recommendedName>
        <fullName evidence="7">Methionine--tRNA ligase, mitochondrial</fullName>
        <ecNumber evidence="1">6.1.1.10</ecNumber>
    </recommendedName>
    <alternativeName>
        <fullName evidence="8">Mitochondrial methionyl-tRNA synthetase</fullName>
    </alternativeName>
</protein>
<dbReference type="Gene3D" id="3.40.50.620">
    <property type="entry name" value="HUPs"/>
    <property type="match status" value="1"/>
</dbReference>
<evidence type="ECO:0000259" key="11">
    <source>
        <dbReference type="Pfam" id="PF09334"/>
    </source>
</evidence>
<sequence>MRILCRTPLFFLAKRYKSFITTPIFYANGEPHIGHLYSAVIADTGHRWNLLKSGNLSPKKTHDQFLFTTGTDEHGIKIQTAAEMCRQEPIQFCDRISNRFHQLFQEFDVAHTDFIRTSEERHKLAVEAVWNSLADKGLIYKDVYSGWYSITDECFYSEADIEPLKVNGKEGMVAKATKNEVELVGETNYMFRLGQFSEEIRKWLITSDVIRPKDYLPAVLQCIRKDEDLSISRDSKRLKWGIPVPGDASQTIYVWLDALVNYLTVAGYPDMDKVKTNWPPTFQVIGKDILKFHAVYWPAMLMALELPLPEKLFVHAHWLVEGKKMSKSIGNVVDPFQSSQALTVEGLKYFLLKQGVPHADGNFTVTKAVNMINADLVNNLGNLLNRAVVDKLNPKQRYPYFDIEVMERDLSSTGTVLIEELNSLRDKCAEAYDHMMIYRALEAITAVARNANAFYQLHAPWKLPQEPKLNTVLYIIYETSRITSILLQPVVPEYAKRALDRLGVAPDARGFDKAIFGGGPDYGSNLGEDKGPLLKRVKLGKEPNKADEE</sequence>
<evidence type="ECO:0000256" key="9">
    <source>
        <dbReference type="RuleBase" id="RU363039"/>
    </source>
</evidence>
<keyword evidence="3 9" id="KW-0547">Nucleotide-binding</keyword>
<feature type="compositionally biased region" description="Basic and acidic residues" evidence="10">
    <location>
        <begin position="539"/>
        <end position="549"/>
    </location>
</feature>
<dbReference type="SUPFAM" id="SSF47323">
    <property type="entry name" value="Anticodon-binding domain of a subclass of class I aminoacyl-tRNA synthetases"/>
    <property type="match status" value="1"/>
</dbReference>
<dbReference type="InterPro" id="IPR033911">
    <property type="entry name" value="MetRS_core"/>
</dbReference>
<organism evidence="12 13">
    <name type="scientific">Steinernema hermaphroditum</name>
    <dbReference type="NCBI Taxonomy" id="289476"/>
    <lineage>
        <taxon>Eukaryota</taxon>
        <taxon>Metazoa</taxon>
        <taxon>Ecdysozoa</taxon>
        <taxon>Nematoda</taxon>
        <taxon>Chromadorea</taxon>
        <taxon>Rhabditida</taxon>
        <taxon>Tylenchina</taxon>
        <taxon>Panagrolaimomorpha</taxon>
        <taxon>Strongyloidoidea</taxon>
        <taxon>Steinernematidae</taxon>
        <taxon>Steinernema</taxon>
    </lineage>
</organism>
<dbReference type="InterPro" id="IPR014758">
    <property type="entry name" value="Met-tRNA_synth"/>
</dbReference>
<evidence type="ECO:0000256" key="2">
    <source>
        <dbReference type="ARBA" id="ARBA00022598"/>
    </source>
</evidence>